<gene>
    <name evidence="5" type="ORF">H9868_05175</name>
</gene>
<evidence type="ECO:0000256" key="1">
    <source>
        <dbReference type="ARBA" id="ARBA00038087"/>
    </source>
</evidence>
<dbReference type="Pfam" id="PF04865">
    <property type="entry name" value="Baseplate_J"/>
    <property type="match status" value="1"/>
</dbReference>
<evidence type="ECO:0000259" key="3">
    <source>
        <dbReference type="Pfam" id="PF26078"/>
    </source>
</evidence>
<dbReference type="PANTHER" id="PTHR37829:SF3">
    <property type="entry name" value="PROTEIN JAYE-RELATED"/>
    <property type="match status" value="1"/>
</dbReference>
<dbReference type="PANTHER" id="PTHR37829">
    <property type="entry name" value="PHAGE-LIKE ELEMENT PBSX PROTEIN XKDT"/>
    <property type="match status" value="1"/>
</dbReference>
<proteinExistence type="inferred from homology"/>
<dbReference type="Pfam" id="PF26079">
    <property type="entry name" value="Baseplate_J_C"/>
    <property type="match status" value="1"/>
</dbReference>
<dbReference type="AlphaFoldDB" id="A0A9D1UP81"/>
<name>A0A9D1UP81_9FIRM</name>
<organism evidence="5 6">
    <name type="scientific">Candidatus Flavonifractor merdipullorum</name>
    <dbReference type="NCBI Taxonomy" id="2838590"/>
    <lineage>
        <taxon>Bacteria</taxon>
        <taxon>Bacillati</taxon>
        <taxon>Bacillota</taxon>
        <taxon>Clostridia</taxon>
        <taxon>Eubacteriales</taxon>
        <taxon>Oscillospiraceae</taxon>
        <taxon>Flavonifractor</taxon>
    </lineage>
</organism>
<feature type="domain" description="Baseplate J-like central" evidence="3">
    <location>
        <begin position="181"/>
        <end position="249"/>
    </location>
</feature>
<feature type="domain" description="Baseplate J-like C-terminal" evidence="4">
    <location>
        <begin position="257"/>
        <end position="337"/>
    </location>
</feature>
<dbReference type="Proteomes" id="UP000824192">
    <property type="component" value="Unassembled WGS sequence"/>
</dbReference>
<sequence>MLARFQAETGVETTGSSDLAVRFYAVAAQIYGLYVQGEWITRQCFPQSAQGEYLDLHAQLRGIERRGASTAQGVIRFLSDGPAPAALTIPAGTVCMTAGLVRFETTEEGLLEEGSSTVDVPARALEPGESGNAAAGSILTMAVAPVGISGCVNPEAFSGGADAEEDEVLRQRVLETYRRMPNGANAAFYQQEALSFPQVAAAAVIPRSRGVGTVDVVVSTAQGTPGEDLLETLRAHFAQRREIAVEVEVRGPELETVDVSVAVAPAEGYTLQAAQEAARNAIRAWFDGTRLGQSVLRAKLTELAFSPQAVGNCTVLYPAADVMARADTLPQLGNLSITEMEGDA</sequence>
<evidence type="ECO:0000313" key="6">
    <source>
        <dbReference type="Proteomes" id="UP000824192"/>
    </source>
</evidence>
<dbReference type="InterPro" id="IPR058531">
    <property type="entry name" value="Baseplate_J_M"/>
</dbReference>
<dbReference type="InterPro" id="IPR052399">
    <property type="entry name" value="Phage_Baseplate_Assmbl_Protein"/>
</dbReference>
<feature type="domain" description="Baseplate protein J-like barrel" evidence="2">
    <location>
        <begin position="83"/>
        <end position="160"/>
    </location>
</feature>
<dbReference type="InterPro" id="IPR006949">
    <property type="entry name" value="Barrel_Baseplate_J-like"/>
</dbReference>
<comment type="similarity">
    <text evidence="1">Belongs to the Mu gp47/PBSX XkdT family.</text>
</comment>
<dbReference type="Pfam" id="PF26078">
    <property type="entry name" value="Baseplate_J_M"/>
    <property type="match status" value="1"/>
</dbReference>
<dbReference type="EMBL" id="DXGA01000106">
    <property type="protein sequence ID" value="HIW93916.1"/>
    <property type="molecule type" value="Genomic_DNA"/>
</dbReference>
<evidence type="ECO:0000259" key="4">
    <source>
        <dbReference type="Pfam" id="PF26079"/>
    </source>
</evidence>
<protein>
    <submittedName>
        <fullName evidence="5">Baseplate J/gp47 family protein</fullName>
    </submittedName>
</protein>
<evidence type="ECO:0000259" key="2">
    <source>
        <dbReference type="Pfam" id="PF04865"/>
    </source>
</evidence>
<evidence type="ECO:0000313" key="5">
    <source>
        <dbReference type="EMBL" id="HIW93916.1"/>
    </source>
</evidence>
<reference evidence="5" key="1">
    <citation type="journal article" date="2021" name="PeerJ">
        <title>Extensive microbial diversity within the chicken gut microbiome revealed by metagenomics and culture.</title>
        <authorList>
            <person name="Gilroy R."/>
            <person name="Ravi A."/>
            <person name="Getino M."/>
            <person name="Pursley I."/>
            <person name="Horton D.L."/>
            <person name="Alikhan N.F."/>
            <person name="Baker D."/>
            <person name="Gharbi K."/>
            <person name="Hall N."/>
            <person name="Watson M."/>
            <person name="Adriaenssens E.M."/>
            <person name="Foster-Nyarko E."/>
            <person name="Jarju S."/>
            <person name="Secka A."/>
            <person name="Antonio M."/>
            <person name="Oren A."/>
            <person name="Chaudhuri R.R."/>
            <person name="La Ragione R."/>
            <person name="Hildebrand F."/>
            <person name="Pallen M.J."/>
        </authorList>
    </citation>
    <scope>NUCLEOTIDE SEQUENCE</scope>
    <source>
        <strain evidence="5">ChiGjej6B6-1540</strain>
    </source>
</reference>
<dbReference type="InterPro" id="IPR058530">
    <property type="entry name" value="Baseplate_J-like_C"/>
</dbReference>
<comment type="caution">
    <text evidence="5">The sequence shown here is derived from an EMBL/GenBank/DDBJ whole genome shotgun (WGS) entry which is preliminary data.</text>
</comment>
<accession>A0A9D1UP81</accession>
<reference evidence="5" key="2">
    <citation type="submission" date="2021-04" db="EMBL/GenBank/DDBJ databases">
        <authorList>
            <person name="Gilroy R."/>
        </authorList>
    </citation>
    <scope>NUCLEOTIDE SEQUENCE</scope>
    <source>
        <strain evidence="5">ChiGjej6B6-1540</strain>
    </source>
</reference>